<proteinExistence type="predicted"/>
<gene>
    <name evidence="2" type="ORF">GWK47_007743</name>
</gene>
<dbReference type="PANTHER" id="PTHR21301">
    <property type="entry name" value="REVERSE TRANSCRIPTASE"/>
    <property type="match status" value="1"/>
</dbReference>
<keyword evidence="3" id="KW-1185">Reference proteome</keyword>
<name>A0A8J4Y7V6_CHIOP</name>
<feature type="region of interest" description="Disordered" evidence="1">
    <location>
        <begin position="74"/>
        <end position="106"/>
    </location>
</feature>
<dbReference type="EMBL" id="JACEEZ010016192">
    <property type="protein sequence ID" value="KAG0718346.1"/>
    <property type="molecule type" value="Genomic_DNA"/>
</dbReference>
<dbReference type="PANTHER" id="PTHR21301:SF10">
    <property type="entry name" value="REVERSE TRANSCRIPTASE DOMAIN-CONTAINING PROTEIN"/>
    <property type="match status" value="1"/>
</dbReference>
<dbReference type="AlphaFoldDB" id="A0A8J4Y7V6"/>
<evidence type="ECO:0000256" key="1">
    <source>
        <dbReference type="SAM" id="MobiDB-lite"/>
    </source>
</evidence>
<organism evidence="2 3">
    <name type="scientific">Chionoecetes opilio</name>
    <name type="common">Atlantic snow crab</name>
    <name type="synonym">Cancer opilio</name>
    <dbReference type="NCBI Taxonomy" id="41210"/>
    <lineage>
        <taxon>Eukaryota</taxon>
        <taxon>Metazoa</taxon>
        <taxon>Ecdysozoa</taxon>
        <taxon>Arthropoda</taxon>
        <taxon>Crustacea</taxon>
        <taxon>Multicrustacea</taxon>
        <taxon>Malacostraca</taxon>
        <taxon>Eumalacostraca</taxon>
        <taxon>Eucarida</taxon>
        <taxon>Decapoda</taxon>
        <taxon>Pleocyemata</taxon>
        <taxon>Brachyura</taxon>
        <taxon>Eubrachyura</taxon>
        <taxon>Majoidea</taxon>
        <taxon>Majidae</taxon>
        <taxon>Chionoecetes</taxon>
    </lineage>
</organism>
<sequence>MRHLLVECPSLGDLRVQFLSRCRGSDGAYRLSLALGERCFSPGHEAAKECIGERPRSKAWFCLEGDAGENRGEFRCQAGWKPGPAQGSVTLDKNPPGERQKERPAGEPLSKFPAAYIVHFRWAAGKTYGGPPALWQASSANRSRGFCPTDGPRFLVKRGTGRASPFIHPGLREPPKRENRIVNMRRGDPHSLCHFAFAFESFCVRDFQTLPIRPTRWCNRFACVESLFTNVPVDRKINYIIDGLYHNHSTPPLDVPETVLRGLLECYTSGLTFTIESSSGKSMPFLDILVTQQKECFNTNVYVKPTNPGHCLNGESYIPQRYKDSTIGAYIRRALTHCSTWQLVHKEIYSSPH</sequence>
<feature type="compositionally biased region" description="Basic and acidic residues" evidence="1">
    <location>
        <begin position="95"/>
        <end position="105"/>
    </location>
</feature>
<accession>A0A8J4Y7V6</accession>
<dbReference type="Proteomes" id="UP000770661">
    <property type="component" value="Unassembled WGS sequence"/>
</dbReference>
<evidence type="ECO:0000313" key="3">
    <source>
        <dbReference type="Proteomes" id="UP000770661"/>
    </source>
</evidence>
<reference evidence="2" key="1">
    <citation type="submission" date="2020-07" db="EMBL/GenBank/DDBJ databases">
        <title>The High-quality genome of the commercially important snow crab, Chionoecetes opilio.</title>
        <authorList>
            <person name="Jeong J.-H."/>
            <person name="Ryu S."/>
        </authorList>
    </citation>
    <scope>NUCLEOTIDE SEQUENCE</scope>
    <source>
        <strain evidence="2">MADBK_172401_WGS</strain>
        <tissue evidence="2">Digestive gland</tissue>
    </source>
</reference>
<dbReference type="OrthoDB" id="10053630at2759"/>
<protein>
    <submittedName>
        <fullName evidence="2">Uncharacterized protein</fullName>
    </submittedName>
</protein>
<comment type="caution">
    <text evidence="2">The sequence shown here is derived from an EMBL/GenBank/DDBJ whole genome shotgun (WGS) entry which is preliminary data.</text>
</comment>
<evidence type="ECO:0000313" key="2">
    <source>
        <dbReference type="EMBL" id="KAG0718346.1"/>
    </source>
</evidence>